<dbReference type="PANTHER" id="PTHR11046">
    <property type="entry name" value="OLIGORIBONUCLEASE, MITOCHONDRIAL"/>
    <property type="match status" value="1"/>
</dbReference>
<sequence length="287" mass="33083">MENVPNSCKDEHIRSHPVGIIKLEFLEPSQVFGKQRKRQHIVYANNVYADNKPSSPIVIDTDFDSDSMQPPSHNNLNWACDSEGNDWVLGLRDIETKSANDTLKVFNQILSDLDDASRLDDNYTSRSIVSHIVATMSDRAATELKFNNLLSDFRKETLPLAIENHDDFTDDENKSMENLCNFFLWAACLNMNDKYLELILFLDDSSKNIRSFMRGELLPFGHDTYIERDPTFDALLQSDIYDDTVDMTLQVPSFLEWFNVVYDEDPAVYTYHHLDTEIRGPDIIILI</sequence>
<accession>A0A6J8EWN2</accession>
<dbReference type="OrthoDB" id="6158416at2759"/>
<evidence type="ECO:0000313" key="3">
    <source>
        <dbReference type="Proteomes" id="UP000507470"/>
    </source>
</evidence>
<dbReference type="PANTHER" id="PTHR11046:SF25">
    <property type="match status" value="1"/>
</dbReference>
<evidence type="ECO:0000256" key="1">
    <source>
        <dbReference type="ARBA" id="ARBA00022722"/>
    </source>
</evidence>
<evidence type="ECO:0000313" key="2">
    <source>
        <dbReference type="EMBL" id="CAC5424213.1"/>
    </source>
</evidence>
<protein>
    <submittedName>
        <fullName evidence="2">Uncharacterized protein</fullName>
    </submittedName>
</protein>
<dbReference type="AlphaFoldDB" id="A0A6J8EWN2"/>
<dbReference type="GO" id="GO:0000175">
    <property type="term" value="F:3'-5'-RNA exonuclease activity"/>
    <property type="evidence" value="ECO:0007669"/>
    <property type="project" value="InterPro"/>
</dbReference>
<keyword evidence="1" id="KW-0378">Hydrolase</keyword>
<dbReference type="Proteomes" id="UP000507470">
    <property type="component" value="Unassembled WGS sequence"/>
</dbReference>
<name>A0A6J8EWN2_MYTCO</name>
<proteinExistence type="predicted"/>
<dbReference type="EMBL" id="CACVKT020009964">
    <property type="protein sequence ID" value="CAC5424213.1"/>
    <property type="molecule type" value="Genomic_DNA"/>
</dbReference>
<organism evidence="2 3">
    <name type="scientific">Mytilus coruscus</name>
    <name type="common">Sea mussel</name>
    <dbReference type="NCBI Taxonomy" id="42192"/>
    <lineage>
        <taxon>Eukaryota</taxon>
        <taxon>Metazoa</taxon>
        <taxon>Spiralia</taxon>
        <taxon>Lophotrochozoa</taxon>
        <taxon>Mollusca</taxon>
        <taxon>Bivalvia</taxon>
        <taxon>Autobranchia</taxon>
        <taxon>Pteriomorphia</taxon>
        <taxon>Mytilida</taxon>
        <taxon>Mytiloidea</taxon>
        <taxon>Mytilidae</taxon>
        <taxon>Mytilinae</taxon>
        <taxon>Mytilus</taxon>
    </lineage>
</organism>
<gene>
    <name evidence="2" type="ORF">MCOR_56137</name>
</gene>
<keyword evidence="3" id="KW-1185">Reference proteome</keyword>
<keyword evidence="1" id="KW-0540">Nuclease</keyword>
<dbReference type="InterPro" id="IPR022894">
    <property type="entry name" value="Oligoribonuclease"/>
</dbReference>
<reference evidence="2 3" key="1">
    <citation type="submission" date="2020-06" db="EMBL/GenBank/DDBJ databases">
        <authorList>
            <person name="Li R."/>
            <person name="Bekaert M."/>
        </authorList>
    </citation>
    <scope>NUCLEOTIDE SEQUENCE [LARGE SCALE GENOMIC DNA]</scope>
    <source>
        <strain evidence="3">wild</strain>
    </source>
</reference>